<dbReference type="EMBL" id="BAAFJT010000299">
    <property type="protein sequence ID" value="GAB0208964.1"/>
    <property type="molecule type" value="Genomic_DNA"/>
</dbReference>
<feature type="compositionally biased region" description="Basic and acidic residues" evidence="1">
    <location>
        <begin position="593"/>
        <end position="610"/>
    </location>
</feature>
<dbReference type="Gene3D" id="3.10.10.10">
    <property type="entry name" value="HIV Type 1 Reverse Transcriptase, subunit A, domain 1"/>
    <property type="match status" value="1"/>
</dbReference>
<dbReference type="Pfam" id="PF00075">
    <property type="entry name" value="RNase_H"/>
    <property type="match status" value="1"/>
</dbReference>
<dbReference type="InterPro" id="IPR000477">
    <property type="entry name" value="RT_dom"/>
</dbReference>
<dbReference type="InterPro" id="IPR002156">
    <property type="entry name" value="RNaseH_domain"/>
</dbReference>
<dbReference type="InterPro" id="IPR043502">
    <property type="entry name" value="DNA/RNA_pol_sf"/>
</dbReference>
<proteinExistence type="predicted"/>
<dbReference type="InterPro" id="IPR041577">
    <property type="entry name" value="RT_RNaseH_2"/>
</dbReference>
<organism evidence="4 5">
    <name type="scientific">Grus japonensis</name>
    <name type="common">Japanese crane</name>
    <name type="synonym">Red-crowned crane</name>
    <dbReference type="NCBI Taxonomy" id="30415"/>
    <lineage>
        <taxon>Eukaryota</taxon>
        <taxon>Metazoa</taxon>
        <taxon>Chordata</taxon>
        <taxon>Craniata</taxon>
        <taxon>Vertebrata</taxon>
        <taxon>Euteleostomi</taxon>
        <taxon>Archelosauria</taxon>
        <taxon>Archosauria</taxon>
        <taxon>Dinosauria</taxon>
        <taxon>Saurischia</taxon>
        <taxon>Theropoda</taxon>
        <taxon>Coelurosauria</taxon>
        <taxon>Aves</taxon>
        <taxon>Neognathae</taxon>
        <taxon>Neoaves</taxon>
        <taxon>Gruiformes</taxon>
        <taxon>Gruidae</taxon>
        <taxon>Grus</taxon>
    </lineage>
</organism>
<evidence type="ECO:0000256" key="1">
    <source>
        <dbReference type="SAM" id="MobiDB-lite"/>
    </source>
</evidence>
<feature type="domain" description="RNase H type-1" evidence="3">
    <location>
        <begin position="329"/>
        <end position="478"/>
    </location>
</feature>
<evidence type="ECO:0000313" key="5">
    <source>
        <dbReference type="Proteomes" id="UP001623348"/>
    </source>
</evidence>
<evidence type="ECO:0000259" key="2">
    <source>
        <dbReference type="PROSITE" id="PS50878"/>
    </source>
</evidence>
<dbReference type="PANTHER" id="PTHR33332">
    <property type="entry name" value="REVERSE TRANSCRIPTASE DOMAIN-CONTAINING PROTEIN"/>
    <property type="match status" value="1"/>
</dbReference>
<accession>A0ABC9YFV4</accession>
<evidence type="ECO:0008006" key="6">
    <source>
        <dbReference type="Google" id="ProtNLM"/>
    </source>
</evidence>
<dbReference type="SUPFAM" id="SSF53098">
    <property type="entry name" value="Ribonuclease H-like"/>
    <property type="match status" value="1"/>
</dbReference>
<dbReference type="InterPro" id="IPR036397">
    <property type="entry name" value="RNaseH_sf"/>
</dbReference>
<dbReference type="Pfam" id="PF00078">
    <property type="entry name" value="RVT_1"/>
    <property type="match status" value="1"/>
</dbReference>
<feature type="region of interest" description="Disordered" evidence="1">
    <location>
        <begin position="590"/>
        <end position="615"/>
    </location>
</feature>
<dbReference type="GO" id="GO:0006259">
    <property type="term" value="P:DNA metabolic process"/>
    <property type="evidence" value="ECO:0007669"/>
    <property type="project" value="UniProtKB-ARBA"/>
</dbReference>
<evidence type="ECO:0000313" key="4">
    <source>
        <dbReference type="EMBL" id="GAB0208964.1"/>
    </source>
</evidence>
<dbReference type="Pfam" id="PF17919">
    <property type="entry name" value="RT_RNaseH_2"/>
    <property type="match status" value="1"/>
</dbReference>
<dbReference type="Gene3D" id="3.30.420.10">
    <property type="entry name" value="Ribonuclease H-like superfamily/Ribonuclease H"/>
    <property type="match status" value="1"/>
</dbReference>
<feature type="domain" description="Reverse transcriptase" evidence="2">
    <location>
        <begin position="662"/>
        <end position="926"/>
    </location>
</feature>
<gene>
    <name evidence="4" type="ORF">GRJ2_003362100</name>
</gene>
<name>A0ABC9YFV4_GRUJA</name>
<keyword evidence="5" id="KW-1185">Reference proteome</keyword>
<dbReference type="InterPro" id="IPR012337">
    <property type="entry name" value="RNaseH-like_sf"/>
</dbReference>
<evidence type="ECO:0000259" key="3">
    <source>
        <dbReference type="PROSITE" id="PS50879"/>
    </source>
</evidence>
<dbReference type="AlphaFoldDB" id="A0ABC9YFV4"/>
<dbReference type="Proteomes" id="UP001623348">
    <property type="component" value="Unassembled WGS sequence"/>
</dbReference>
<protein>
    <recommendedName>
        <fullName evidence="6">Reverse transcriptase domain-containing protein</fullName>
    </recommendedName>
</protein>
<comment type="caution">
    <text evidence="4">The sequence shown here is derived from an EMBL/GenBank/DDBJ whole genome shotgun (WGS) entry which is preliminary data.</text>
</comment>
<dbReference type="SUPFAM" id="SSF56672">
    <property type="entry name" value="DNA/RNA polymerases"/>
    <property type="match status" value="2"/>
</dbReference>
<dbReference type="PROSITE" id="PS50878">
    <property type="entry name" value="RT_POL"/>
    <property type="match status" value="1"/>
</dbReference>
<dbReference type="CDD" id="cd01650">
    <property type="entry name" value="RT_nLTR_like"/>
    <property type="match status" value="1"/>
</dbReference>
<dbReference type="PROSITE" id="PS50879">
    <property type="entry name" value="RNASE_H_1"/>
    <property type="match status" value="1"/>
</dbReference>
<sequence length="1116" mass="127042">MWRKFVWSTPSSYANSLAVMDWKGEEAPTVDEVAGRLRQYQDSLSSSLVSAMEKLSREFQQFREDMSYSPPVRTSISAVRMRKSNGEWRLTVDYRGLNEVTPPLSAAVPDMLELQYELESKAAKCLIVSPLYHVTRKKNDFKWGPEQQQAFEQIKQETVHAVALGPVRAGPDIKNVLYTAARENGPTWSLWQKAPGETRGRPLGFWSQGYRGSEGHYTATEKEILAAYEGVRAASEVIGTEAQLLLAPRLPVLGWMFKERAPSTPHATDSTWSKWVALITQGARIGSPNHPGILEVITDWPEGKDFGMSPEEEVTCAEEALPYNKLTEDEKPYALFTDGSCRIVGRYRRWQAAVWSPTQRGVEAAEGEGELSQFAEVKAIQLALDVAEREKWPMLYLCTESWMVANALWGWLQQWKRSNWQHRGKPIWAAPLWQDIAAQLEKLVVKVRHVDTHVPKSQTTEEHQNNQQVDQAAEIEVAQADLDWQHKSELFIACWAHDTSGHQGRDATYRWARDRGVDLTMDAIAQVIHQCETCTAIKQATKLSSPWRMMVEQGFHLQPMEDPTLEQVETPEGGCDPVASPCWSKFLAGPVDPWREDPMPEQVTEGRDWENAEPPTVGEDQVREYLRNLKVQKSTGPDEMHPRVLRELVDEVARPLSIISEKSWQSGEVPTDWKRGNITPIFKKGTKEDPGNYRPVSLTSVPGKIMEQTLLETMLRHMENKEVIGDSQHGFTKGKSCLTTLVAFYDEVTALVDKGRATDIISLDLCKAFDTVLHDILVSKLERHGFDGWTTRWIRSWLDGRTQRLVINGSMSKWRTVTSGVPQGSVLGPALFNIFVGDMDSGIECTLSKFADDTKLCGGVDTLEGKDAIQRDLERLERWAHANRMKFNKAKCKVLHMGRGNPKHDYRLGGEWIENSPEEEDLGVLIDGKLNMSHQCALAAQKANCVLGCIKRGMTSRSREVILPLYSALVRPHLEYCIHLWGPQYRRDMELLERVQRRATKLIRGLEHLSYEDRLRELGLFSLEKRRLRGDLIAAYQYLKRAYRKDGEGLFIRECSDRTRGNGFKLKEGRFRLDVRKKFFPVRVVRQWNRLPREVVEAPSLEVFKARLDEALGNVV</sequence>
<reference evidence="4 5" key="1">
    <citation type="submission" date="2024-06" db="EMBL/GenBank/DDBJ databases">
        <title>The draft genome of Grus japonensis, version 3.</title>
        <authorList>
            <person name="Nabeshima K."/>
            <person name="Suzuki S."/>
            <person name="Onuma M."/>
        </authorList>
    </citation>
    <scope>NUCLEOTIDE SEQUENCE [LARGE SCALE GENOMIC DNA]</scope>
    <source>
        <strain evidence="4 5">451A</strain>
    </source>
</reference>